<feature type="non-terminal residue" evidence="1">
    <location>
        <position position="8"/>
    </location>
</feature>
<dbReference type="EMBL" id="KL992769">
    <property type="protein sequence ID" value="KFK22080.1"/>
    <property type="molecule type" value="Genomic_DNA"/>
</dbReference>
<gene>
    <name evidence="1" type="ORF">AALP_AAs59725U000100</name>
</gene>
<proteinExistence type="predicted"/>
<evidence type="ECO:0000313" key="1">
    <source>
        <dbReference type="EMBL" id="KFK22080.1"/>
    </source>
</evidence>
<dbReference type="Proteomes" id="UP000029120">
    <property type="component" value="Unassembled WGS sequence"/>
</dbReference>
<protein>
    <submittedName>
        <fullName evidence="1">Uncharacterized protein</fullName>
    </submittedName>
</protein>
<sequence>MILRKEKS</sequence>
<name>A0A087FWS8_ARAAL</name>
<reference evidence="2" key="1">
    <citation type="journal article" date="2015" name="Nat. Plants">
        <title>Genome expansion of Arabis alpina linked with retrotransposition and reduced symmetric DNA methylation.</title>
        <authorList>
            <person name="Willing E.M."/>
            <person name="Rawat V."/>
            <person name="Mandakova T."/>
            <person name="Maumus F."/>
            <person name="James G.V."/>
            <person name="Nordstroem K.J."/>
            <person name="Becker C."/>
            <person name="Warthmann N."/>
            <person name="Chica C."/>
            <person name="Szarzynska B."/>
            <person name="Zytnicki M."/>
            <person name="Albani M.C."/>
            <person name="Kiefer C."/>
            <person name="Bergonzi S."/>
            <person name="Castaings L."/>
            <person name="Mateos J.L."/>
            <person name="Berns M.C."/>
            <person name="Bujdoso N."/>
            <person name="Piofczyk T."/>
            <person name="de Lorenzo L."/>
            <person name="Barrero-Sicilia C."/>
            <person name="Mateos I."/>
            <person name="Piednoel M."/>
            <person name="Hagmann J."/>
            <person name="Chen-Min-Tao R."/>
            <person name="Iglesias-Fernandez R."/>
            <person name="Schuster S.C."/>
            <person name="Alonso-Blanco C."/>
            <person name="Roudier F."/>
            <person name="Carbonero P."/>
            <person name="Paz-Ares J."/>
            <person name="Davis S.J."/>
            <person name="Pecinka A."/>
            <person name="Quesneville H."/>
            <person name="Colot V."/>
            <person name="Lysak M.A."/>
            <person name="Weigel D."/>
            <person name="Coupland G."/>
            <person name="Schneeberger K."/>
        </authorList>
    </citation>
    <scope>NUCLEOTIDE SEQUENCE [LARGE SCALE GENOMIC DNA]</scope>
    <source>
        <strain evidence="2">cv. Pajares</strain>
    </source>
</reference>
<keyword evidence="2" id="KW-1185">Reference proteome</keyword>
<accession>A0A087FWS8</accession>
<evidence type="ECO:0000313" key="2">
    <source>
        <dbReference type="Proteomes" id="UP000029120"/>
    </source>
</evidence>
<organism evidence="1 2">
    <name type="scientific">Arabis alpina</name>
    <name type="common">Alpine rock-cress</name>
    <dbReference type="NCBI Taxonomy" id="50452"/>
    <lineage>
        <taxon>Eukaryota</taxon>
        <taxon>Viridiplantae</taxon>
        <taxon>Streptophyta</taxon>
        <taxon>Embryophyta</taxon>
        <taxon>Tracheophyta</taxon>
        <taxon>Spermatophyta</taxon>
        <taxon>Magnoliopsida</taxon>
        <taxon>eudicotyledons</taxon>
        <taxon>Gunneridae</taxon>
        <taxon>Pentapetalae</taxon>
        <taxon>rosids</taxon>
        <taxon>malvids</taxon>
        <taxon>Brassicales</taxon>
        <taxon>Brassicaceae</taxon>
        <taxon>Arabideae</taxon>
        <taxon>Arabis</taxon>
    </lineage>
</organism>